<dbReference type="AlphaFoldDB" id="A0A1H3ZDL8"/>
<sequence>MTAKKKRRRVVVESRVDRELREAGERGEASSSASPVLPRYSESESDRAWGDSEDSNDARLLENLPPHWGRG</sequence>
<feature type="compositionally biased region" description="Basic and acidic residues" evidence="1">
    <location>
        <begin position="41"/>
        <end position="60"/>
    </location>
</feature>
<reference evidence="3" key="1">
    <citation type="submission" date="2016-10" db="EMBL/GenBank/DDBJ databases">
        <authorList>
            <person name="Varghese N."/>
            <person name="Submissions S."/>
        </authorList>
    </citation>
    <scope>NUCLEOTIDE SEQUENCE [LARGE SCALE GENOMIC DNA]</scope>
    <source>
        <strain evidence="3">KPR-1</strain>
    </source>
</reference>
<proteinExistence type="predicted"/>
<evidence type="ECO:0000313" key="3">
    <source>
        <dbReference type="Proteomes" id="UP000199288"/>
    </source>
</evidence>
<protein>
    <submittedName>
        <fullName evidence="2">Uncharacterized protein</fullName>
    </submittedName>
</protein>
<evidence type="ECO:0000313" key="2">
    <source>
        <dbReference type="EMBL" id="SEA21618.1"/>
    </source>
</evidence>
<dbReference type="EMBL" id="FNQV01000006">
    <property type="protein sequence ID" value="SEA21618.1"/>
    <property type="molecule type" value="Genomic_DNA"/>
</dbReference>
<feature type="compositionally biased region" description="Basic and acidic residues" evidence="1">
    <location>
        <begin position="10"/>
        <end position="28"/>
    </location>
</feature>
<accession>A0A1H3ZDL8</accession>
<organism evidence="2 3">
    <name type="scientific">Bowdeniella nasicola</name>
    <dbReference type="NCBI Taxonomy" id="208480"/>
    <lineage>
        <taxon>Bacteria</taxon>
        <taxon>Bacillati</taxon>
        <taxon>Actinomycetota</taxon>
        <taxon>Actinomycetes</taxon>
        <taxon>Actinomycetales</taxon>
        <taxon>Actinomycetaceae</taxon>
        <taxon>Bowdeniella</taxon>
    </lineage>
</organism>
<feature type="region of interest" description="Disordered" evidence="1">
    <location>
        <begin position="1"/>
        <end position="71"/>
    </location>
</feature>
<dbReference type="OrthoDB" id="3255913at2"/>
<dbReference type="RefSeq" id="WP_092563350.1">
    <property type="nucleotide sequence ID" value="NZ_FNQV01000006.1"/>
</dbReference>
<evidence type="ECO:0000256" key="1">
    <source>
        <dbReference type="SAM" id="MobiDB-lite"/>
    </source>
</evidence>
<keyword evidence="3" id="KW-1185">Reference proteome</keyword>
<dbReference type="Proteomes" id="UP000199288">
    <property type="component" value="Unassembled WGS sequence"/>
</dbReference>
<gene>
    <name evidence="2" type="ORF">SAMN02910418_01109</name>
</gene>
<name>A0A1H3ZDL8_9ACTO</name>